<dbReference type="Pfam" id="PF19834">
    <property type="entry name" value="DUF6314"/>
    <property type="match status" value="1"/>
</dbReference>
<reference evidence="2 3" key="1">
    <citation type="journal article" date="2013" name="Front. Microbiol.">
        <title>The genome of the endophytic bacterium H. frisingense GSF30(T) identifies diverse strategies in the Herbaspirillum genus to interact with plants.</title>
        <authorList>
            <person name="Straub D."/>
            <person name="Rothballer M."/>
            <person name="Hartmann A."/>
            <person name="Ludewig U."/>
        </authorList>
    </citation>
    <scope>NUCLEOTIDE SEQUENCE [LARGE SCALE GENOMIC DNA]</scope>
    <source>
        <strain evidence="2 3">GSF30</strain>
    </source>
</reference>
<evidence type="ECO:0000313" key="3">
    <source>
        <dbReference type="Proteomes" id="UP000006772"/>
    </source>
</evidence>
<evidence type="ECO:0000313" key="2">
    <source>
        <dbReference type="EMBL" id="EOA05422.1"/>
    </source>
</evidence>
<sequence>MAALAAYFLGQWQFDRTIWEGSETPQATAVGTFDFISGEVPGQLLYRERGQLRMLAGALGRPILFSRLFDYRFGADRVAVLFADGERVGQPYQSYLLRGNMLVPAADHLCGPDCYNAAYTLDTEVSFTMETFISGPKKRTRVLTVARRCRPEVGPEFSASPA</sequence>
<comment type="caution">
    <text evidence="2">The sequence shown here is derived from an EMBL/GenBank/DDBJ whole genome shotgun (WGS) entry which is preliminary data.</text>
</comment>
<evidence type="ECO:0000259" key="1">
    <source>
        <dbReference type="Pfam" id="PF19834"/>
    </source>
</evidence>
<dbReference type="AlphaFoldDB" id="A0AAI9N4M9"/>
<organism evidence="2 3">
    <name type="scientific">Herbaspirillum frisingense GSF30</name>
    <dbReference type="NCBI Taxonomy" id="864073"/>
    <lineage>
        <taxon>Bacteria</taxon>
        <taxon>Pseudomonadati</taxon>
        <taxon>Pseudomonadota</taxon>
        <taxon>Betaproteobacteria</taxon>
        <taxon>Burkholderiales</taxon>
        <taxon>Oxalobacteraceae</taxon>
        <taxon>Herbaspirillum</taxon>
    </lineage>
</organism>
<gene>
    <name evidence="2" type="ORF">HFRIS_006734</name>
</gene>
<dbReference type="EMBL" id="AEEC02000007">
    <property type="protein sequence ID" value="EOA05422.1"/>
    <property type="molecule type" value="Genomic_DNA"/>
</dbReference>
<name>A0AAI9N4M9_9BURK</name>
<proteinExistence type="predicted"/>
<protein>
    <recommendedName>
        <fullName evidence="1">DUF6314 domain-containing protein</fullName>
    </recommendedName>
</protein>
<accession>A0AAI9N4M9</accession>
<dbReference type="InterPro" id="IPR045632">
    <property type="entry name" value="DUF6314"/>
</dbReference>
<feature type="domain" description="DUF6314" evidence="1">
    <location>
        <begin position="8"/>
        <end position="147"/>
    </location>
</feature>
<dbReference type="Proteomes" id="UP000006772">
    <property type="component" value="Unassembled WGS sequence"/>
</dbReference>